<feature type="compositionally biased region" description="Basic and acidic residues" evidence="5">
    <location>
        <begin position="72"/>
        <end position="84"/>
    </location>
</feature>
<gene>
    <name evidence="7" type="ORF">AMECASPLE_000133</name>
</gene>
<keyword evidence="3 4" id="KW-0440">LIM domain</keyword>
<feature type="compositionally biased region" description="Polar residues" evidence="5">
    <location>
        <begin position="273"/>
        <end position="289"/>
    </location>
</feature>
<feature type="compositionally biased region" description="Basic and acidic residues" evidence="5">
    <location>
        <begin position="139"/>
        <end position="160"/>
    </location>
</feature>
<dbReference type="EMBL" id="JAHRIP010065837">
    <property type="protein sequence ID" value="MEQ2305651.1"/>
    <property type="molecule type" value="Genomic_DNA"/>
</dbReference>
<feature type="compositionally biased region" description="Basic and acidic residues" evidence="5">
    <location>
        <begin position="465"/>
        <end position="475"/>
    </location>
</feature>
<proteinExistence type="predicted"/>
<feature type="compositionally biased region" description="Basic and acidic residues" evidence="5">
    <location>
        <begin position="610"/>
        <end position="620"/>
    </location>
</feature>
<feature type="region of interest" description="Disordered" evidence="5">
    <location>
        <begin position="452"/>
        <end position="639"/>
    </location>
</feature>
<feature type="compositionally biased region" description="Basic and acidic residues" evidence="5">
    <location>
        <begin position="217"/>
        <end position="245"/>
    </location>
</feature>
<keyword evidence="1 4" id="KW-0479">Metal-binding</keyword>
<dbReference type="PANTHER" id="PTHR24206">
    <property type="entry name" value="OS06G0237300 PROTEIN"/>
    <property type="match status" value="1"/>
</dbReference>
<evidence type="ECO:0000313" key="7">
    <source>
        <dbReference type="EMBL" id="MEQ2305651.1"/>
    </source>
</evidence>
<dbReference type="CDD" id="cd09358">
    <property type="entry name" value="LIM_Mical_like"/>
    <property type="match status" value="1"/>
</dbReference>
<accession>A0ABV0ZHV0</accession>
<evidence type="ECO:0000259" key="6">
    <source>
        <dbReference type="PROSITE" id="PS50023"/>
    </source>
</evidence>
<dbReference type="Pfam" id="PF00412">
    <property type="entry name" value="LIM"/>
    <property type="match status" value="1"/>
</dbReference>
<keyword evidence="2 4" id="KW-0862">Zinc</keyword>
<dbReference type="Gene3D" id="2.10.110.10">
    <property type="entry name" value="Cysteine Rich Protein"/>
    <property type="match status" value="1"/>
</dbReference>
<dbReference type="Proteomes" id="UP001469553">
    <property type="component" value="Unassembled WGS sequence"/>
</dbReference>
<evidence type="ECO:0000256" key="5">
    <source>
        <dbReference type="SAM" id="MobiDB-lite"/>
    </source>
</evidence>
<protein>
    <recommendedName>
        <fullName evidence="6">LIM zinc-binding domain-containing protein</fullName>
    </recommendedName>
</protein>
<evidence type="ECO:0000256" key="1">
    <source>
        <dbReference type="ARBA" id="ARBA00022723"/>
    </source>
</evidence>
<feature type="compositionally biased region" description="Basic and acidic residues" evidence="5">
    <location>
        <begin position="574"/>
        <end position="599"/>
    </location>
</feature>
<feature type="region of interest" description="Disordered" evidence="5">
    <location>
        <begin position="72"/>
        <end position="291"/>
    </location>
</feature>
<sequence length="660" mass="73882">MGSTFTGGDTYTKKPSRLISKVERLTDMESGPFNRRSWMAQSLRITAKELSLVSGRGKSTAIAERFSKYQKAAEESTAEKKKGNIESAPSSLRSGNLSVLKERWEQAGNLNQDKKPQVPPPSGSSILRRHSALTRPATIRRDPQPMKNQDLHTDQGDQRAARKVQQPPAAPVVEEQTKMDRYEVTDRRKPEANEKEVPTSPCATNEKPRAPLTNLKMKFEKREDGNGKVDRSAIRSTSEESEHPISPRGLTRSSSLKEKMAKYQFAVAKQDSSRSAQPQETPAPKTSASVKIKHTPAAECNGEGTEQPKASRRFQQSVKETCTACQKTVYPLEKLVVYEHIYHKNCFACIHCNTKLGLGNYASLHGKIYCKPHFNQLFKAKGNYDEGFGHRPHKEQWEPREDGDESEEALKPKEHPAVMKQAAENASETPTDPSGETSPQVKVTDLAALLESRTQKPVGSGENLHSADRPAEMRKLKVAWPPPAGEQHSGTRPLSPGAEEVPPSRSWKAKWPPEDDVHSSFQSTERAELKNLRRSSSLKERSRPFTLMAKPNPTTAAGPREPRRPPKALLEWRASFEDKQSAKGKSKVNDKQDEKEEQKMNQTPNVGVTSKEEAGKENRSSQDVGFWEDNKEESDAEDLSAEDIIKRNRYYDEDDEDSIV</sequence>
<keyword evidence="8" id="KW-1185">Reference proteome</keyword>
<feature type="domain" description="LIM zinc-binding" evidence="6">
    <location>
        <begin position="320"/>
        <end position="380"/>
    </location>
</feature>
<comment type="caution">
    <text evidence="7">The sequence shown here is derived from an EMBL/GenBank/DDBJ whole genome shotgun (WGS) entry which is preliminary data.</text>
</comment>
<feature type="compositionally biased region" description="Basic and acidic residues" evidence="5">
    <location>
        <begin position="408"/>
        <end position="417"/>
    </location>
</feature>
<feature type="region of interest" description="Disordered" evidence="5">
    <location>
        <begin position="387"/>
        <end position="440"/>
    </location>
</feature>
<feature type="compositionally biased region" description="Basic and acidic residues" evidence="5">
    <location>
        <begin position="387"/>
        <end position="400"/>
    </location>
</feature>
<evidence type="ECO:0000313" key="8">
    <source>
        <dbReference type="Proteomes" id="UP001469553"/>
    </source>
</evidence>
<dbReference type="SUPFAM" id="SSF57716">
    <property type="entry name" value="Glucocorticoid receptor-like (DNA-binding domain)"/>
    <property type="match status" value="2"/>
</dbReference>
<dbReference type="PROSITE" id="PS00478">
    <property type="entry name" value="LIM_DOMAIN_1"/>
    <property type="match status" value="1"/>
</dbReference>
<feature type="compositionally biased region" description="Polar residues" evidence="5">
    <location>
        <begin position="424"/>
        <end position="440"/>
    </location>
</feature>
<name>A0ABV0ZHV0_9TELE</name>
<feature type="compositionally biased region" description="Basic and acidic residues" evidence="5">
    <location>
        <begin position="175"/>
        <end position="197"/>
    </location>
</feature>
<organism evidence="7 8">
    <name type="scientific">Ameca splendens</name>
    <dbReference type="NCBI Taxonomy" id="208324"/>
    <lineage>
        <taxon>Eukaryota</taxon>
        <taxon>Metazoa</taxon>
        <taxon>Chordata</taxon>
        <taxon>Craniata</taxon>
        <taxon>Vertebrata</taxon>
        <taxon>Euteleostomi</taxon>
        <taxon>Actinopterygii</taxon>
        <taxon>Neopterygii</taxon>
        <taxon>Teleostei</taxon>
        <taxon>Neoteleostei</taxon>
        <taxon>Acanthomorphata</taxon>
        <taxon>Ovalentaria</taxon>
        <taxon>Atherinomorphae</taxon>
        <taxon>Cyprinodontiformes</taxon>
        <taxon>Goodeidae</taxon>
        <taxon>Ameca</taxon>
    </lineage>
</organism>
<feature type="compositionally biased region" description="Acidic residues" evidence="5">
    <location>
        <begin position="630"/>
        <end position="639"/>
    </location>
</feature>
<evidence type="ECO:0000256" key="2">
    <source>
        <dbReference type="ARBA" id="ARBA00022833"/>
    </source>
</evidence>
<dbReference type="InterPro" id="IPR001781">
    <property type="entry name" value="Znf_LIM"/>
</dbReference>
<evidence type="ECO:0000256" key="4">
    <source>
        <dbReference type="PROSITE-ProRule" id="PRU00125"/>
    </source>
</evidence>
<reference evidence="7 8" key="1">
    <citation type="submission" date="2021-06" db="EMBL/GenBank/DDBJ databases">
        <authorList>
            <person name="Palmer J.M."/>
        </authorList>
    </citation>
    <scope>NUCLEOTIDE SEQUENCE [LARGE SCALE GENOMIC DNA]</scope>
    <source>
        <strain evidence="7 8">AS_MEX2019</strain>
        <tissue evidence="7">Muscle</tissue>
    </source>
</reference>
<feature type="compositionally biased region" description="Basic and acidic residues" evidence="5">
    <location>
        <begin position="525"/>
        <end position="543"/>
    </location>
</feature>
<dbReference type="PROSITE" id="PS50023">
    <property type="entry name" value="LIM_DOMAIN_2"/>
    <property type="match status" value="1"/>
</dbReference>
<dbReference type="SMART" id="SM00132">
    <property type="entry name" value="LIM"/>
    <property type="match status" value="1"/>
</dbReference>
<evidence type="ECO:0000256" key="3">
    <source>
        <dbReference type="ARBA" id="ARBA00023038"/>
    </source>
</evidence>
<feature type="compositionally biased region" description="Polar residues" evidence="5">
    <location>
        <begin position="87"/>
        <end position="97"/>
    </location>
</feature>